<accession>A0ABN5VBD6</accession>
<evidence type="ECO:0000313" key="3">
    <source>
        <dbReference type="Proteomes" id="UP001321542"/>
    </source>
</evidence>
<sequence length="63" mass="6609">MGSCGRLLPGAQWRRIVALTDAFGWTPYDAAPDAQRATWAQSGTHGGKGSCSADQMIDGAKDV</sequence>
<dbReference type="EMBL" id="AP018448">
    <property type="protein sequence ID" value="BBC30479.1"/>
    <property type="molecule type" value="Genomic_DNA"/>
</dbReference>
<feature type="region of interest" description="Disordered" evidence="1">
    <location>
        <begin position="39"/>
        <end position="63"/>
    </location>
</feature>
<proteinExistence type="predicted"/>
<gene>
    <name evidence="2" type="ORF">SGFS_017730</name>
</gene>
<protein>
    <submittedName>
        <fullName evidence="2">Uncharacterized protein</fullName>
    </submittedName>
</protein>
<reference evidence="2 3" key="1">
    <citation type="journal article" date="2010" name="ChemBioChem">
        <title>Cloning and characterization of the biosynthetic gene cluster of 16-membered macrolide antibiotic FD-891: involvement of a dual functional cytochrome P450 monooxygenase catalyzing epoxidation and hydroxylation.</title>
        <authorList>
            <person name="Kudo F."/>
            <person name="Motegi A."/>
            <person name="Mizoue K."/>
            <person name="Eguchi T."/>
        </authorList>
    </citation>
    <scope>NUCLEOTIDE SEQUENCE [LARGE SCALE GENOMIC DNA]</scope>
    <source>
        <strain evidence="2 3">A-8890</strain>
    </source>
</reference>
<dbReference type="Proteomes" id="UP001321542">
    <property type="component" value="Chromosome"/>
</dbReference>
<reference evidence="2 3" key="2">
    <citation type="journal article" date="2023" name="ChemBioChem">
        <title>Acyltransferase Domain Exchange between Two Independent Type I Polyketide Synthases in the Same Producer Strain of Macrolide Antibiotics.</title>
        <authorList>
            <person name="Kudo F."/>
            <person name="Kishikawa K."/>
            <person name="Tsuboi K."/>
            <person name="Kido T."/>
            <person name="Usui T."/>
            <person name="Hashimoto J."/>
            <person name="Shin-Ya K."/>
            <person name="Miyanaga A."/>
            <person name="Eguchi T."/>
        </authorList>
    </citation>
    <scope>NUCLEOTIDE SEQUENCE [LARGE SCALE GENOMIC DNA]</scope>
    <source>
        <strain evidence="2 3">A-8890</strain>
    </source>
</reference>
<evidence type="ECO:0000313" key="2">
    <source>
        <dbReference type="EMBL" id="BBC30479.1"/>
    </source>
</evidence>
<name>A0ABN5VBD6_9ACTN</name>
<keyword evidence="3" id="KW-1185">Reference proteome</keyword>
<evidence type="ECO:0000256" key="1">
    <source>
        <dbReference type="SAM" id="MobiDB-lite"/>
    </source>
</evidence>
<organism evidence="2 3">
    <name type="scientific">Streptomyces graminofaciens</name>
    <dbReference type="NCBI Taxonomy" id="68212"/>
    <lineage>
        <taxon>Bacteria</taxon>
        <taxon>Bacillati</taxon>
        <taxon>Actinomycetota</taxon>
        <taxon>Actinomycetes</taxon>
        <taxon>Kitasatosporales</taxon>
        <taxon>Streptomycetaceae</taxon>
        <taxon>Streptomyces</taxon>
    </lineage>
</organism>